<gene>
    <name evidence="3" type="ORF">GCM10022232_47920</name>
</gene>
<evidence type="ECO:0000256" key="1">
    <source>
        <dbReference type="SAM" id="MobiDB-lite"/>
    </source>
</evidence>
<feature type="domain" description="Transposase InsH N-terminal" evidence="2">
    <location>
        <begin position="1"/>
        <end position="49"/>
    </location>
</feature>
<keyword evidence="4" id="KW-1185">Reference proteome</keyword>
<evidence type="ECO:0000259" key="2">
    <source>
        <dbReference type="Pfam" id="PF05598"/>
    </source>
</evidence>
<proteinExistence type="predicted"/>
<reference evidence="4" key="1">
    <citation type="journal article" date="2019" name="Int. J. Syst. Evol. Microbiol.">
        <title>The Global Catalogue of Microorganisms (GCM) 10K type strain sequencing project: providing services to taxonomists for standard genome sequencing and annotation.</title>
        <authorList>
            <consortium name="The Broad Institute Genomics Platform"/>
            <consortium name="The Broad Institute Genome Sequencing Center for Infectious Disease"/>
            <person name="Wu L."/>
            <person name="Ma J."/>
        </authorList>
    </citation>
    <scope>NUCLEOTIDE SEQUENCE [LARGE SCALE GENOMIC DNA]</scope>
    <source>
        <strain evidence="4">JCM 16924</strain>
    </source>
</reference>
<feature type="region of interest" description="Disordered" evidence="1">
    <location>
        <begin position="121"/>
        <end position="142"/>
    </location>
</feature>
<dbReference type="EMBL" id="BAAAZX010000014">
    <property type="protein sequence ID" value="GAA4003274.1"/>
    <property type="molecule type" value="Genomic_DNA"/>
</dbReference>
<name>A0ABP7RWI6_9ACTN</name>
<dbReference type="Pfam" id="PF05598">
    <property type="entry name" value="DUF772"/>
    <property type="match status" value="1"/>
</dbReference>
<comment type="caution">
    <text evidence="3">The sequence shown here is derived from an EMBL/GenBank/DDBJ whole genome shotgun (WGS) entry which is preliminary data.</text>
</comment>
<sequence length="231" mass="25958">MCALQFLLGLSDRQAAEGVRCRIDFKYAMALELDDPGFHHSVLADFRERLTHDDRADRLLDLALTRLRGAGLVRERTTQRTDSTHVLAAVRDLTRLELVTEAVRAVLKEMARTATAVRSVWARTPPGPRPGSSRPATTPGDWLEHLHRQRPGYRPGPQAEALRQIVVQNYYRDSAGRLRWRTADDGELPPSSSAVISPYDTTARYVRHGHIIRWKGFAVHVTETCASDSVT</sequence>
<protein>
    <recommendedName>
        <fullName evidence="2">Transposase InsH N-terminal domain-containing protein</fullName>
    </recommendedName>
</protein>
<evidence type="ECO:0000313" key="4">
    <source>
        <dbReference type="Proteomes" id="UP001500456"/>
    </source>
</evidence>
<dbReference type="InterPro" id="IPR008490">
    <property type="entry name" value="Transposase_InsH_N"/>
</dbReference>
<accession>A0ABP7RWI6</accession>
<organism evidence="3 4">
    <name type="scientific">Streptomyces plumbiresistens</name>
    <dbReference type="NCBI Taxonomy" id="511811"/>
    <lineage>
        <taxon>Bacteria</taxon>
        <taxon>Bacillati</taxon>
        <taxon>Actinomycetota</taxon>
        <taxon>Actinomycetes</taxon>
        <taxon>Kitasatosporales</taxon>
        <taxon>Streptomycetaceae</taxon>
        <taxon>Streptomyces</taxon>
    </lineage>
</organism>
<dbReference type="Proteomes" id="UP001500456">
    <property type="component" value="Unassembled WGS sequence"/>
</dbReference>
<evidence type="ECO:0000313" key="3">
    <source>
        <dbReference type="EMBL" id="GAA4003274.1"/>
    </source>
</evidence>